<evidence type="ECO:0000256" key="4">
    <source>
        <dbReference type="ARBA" id="ARBA00022801"/>
    </source>
</evidence>
<dbReference type="InterPro" id="IPR018234">
    <property type="entry name" value="GTP_CycHdrlase_I_CS"/>
</dbReference>
<sequence length="187" mass="20869">MVDTAAIESLTRQLLVAIGEDPHREGIADTPARVARWWSEFLDNRRVQDGKLNTTFGGLGVDQLVVVRNIEAWSLCEHHLLPFKINVTVGYLTTTKVLGLSKFARIVQKVSAGLQIQERLVHQVADEITKLTESPHVAVLASGQHLCMRMRGARSNADMLTSVLRGRFLDDPSARIEFMRMAEPAKQ</sequence>
<dbReference type="GO" id="GO:0003934">
    <property type="term" value="F:GTP cyclohydrolase I activity"/>
    <property type="evidence" value="ECO:0007669"/>
    <property type="project" value="UniProtKB-EC"/>
</dbReference>
<gene>
    <name evidence="6" type="ORF">UFOVP124_18</name>
</gene>
<dbReference type="GO" id="GO:0046654">
    <property type="term" value="P:tetrahydrofolate biosynthetic process"/>
    <property type="evidence" value="ECO:0007669"/>
    <property type="project" value="InterPro"/>
</dbReference>
<dbReference type="Pfam" id="PF01227">
    <property type="entry name" value="GTP_cyclohydroI"/>
    <property type="match status" value="1"/>
</dbReference>
<reference evidence="6" key="1">
    <citation type="submission" date="2020-04" db="EMBL/GenBank/DDBJ databases">
        <authorList>
            <person name="Chiriac C."/>
            <person name="Salcher M."/>
            <person name="Ghai R."/>
            <person name="Kavagutti S V."/>
        </authorList>
    </citation>
    <scope>NUCLEOTIDE SEQUENCE</scope>
</reference>
<dbReference type="PANTHER" id="PTHR11109:SF7">
    <property type="entry name" value="GTP CYCLOHYDROLASE 1"/>
    <property type="match status" value="1"/>
</dbReference>
<accession>A0A6J5L7M7</accession>
<organism evidence="6">
    <name type="scientific">uncultured Caudovirales phage</name>
    <dbReference type="NCBI Taxonomy" id="2100421"/>
    <lineage>
        <taxon>Viruses</taxon>
        <taxon>Duplodnaviria</taxon>
        <taxon>Heunggongvirae</taxon>
        <taxon>Uroviricota</taxon>
        <taxon>Caudoviricetes</taxon>
        <taxon>Peduoviridae</taxon>
        <taxon>Maltschvirus</taxon>
        <taxon>Maltschvirus maltsch</taxon>
    </lineage>
</organism>
<dbReference type="PROSITE" id="PS00859">
    <property type="entry name" value="GTP_CYCLOHYDROL_1_1"/>
    <property type="match status" value="1"/>
</dbReference>
<dbReference type="InterPro" id="IPR043134">
    <property type="entry name" value="GTP-CH-I_N"/>
</dbReference>
<dbReference type="HAMAP" id="MF_00223">
    <property type="entry name" value="FolE"/>
    <property type="match status" value="1"/>
</dbReference>
<evidence type="ECO:0000256" key="2">
    <source>
        <dbReference type="ARBA" id="ARBA00005080"/>
    </source>
</evidence>
<dbReference type="UniPathway" id="UPA00848">
    <property type="reaction ID" value="UER00151"/>
</dbReference>
<dbReference type="Gene3D" id="3.30.1130.10">
    <property type="match status" value="1"/>
</dbReference>
<name>A0A6J5L7M7_9CAUD</name>
<dbReference type="Gene3D" id="1.10.286.10">
    <property type="match status" value="1"/>
</dbReference>
<feature type="domain" description="GTP cyclohydrolase I" evidence="5">
    <location>
        <begin position="8"/>
        <end position="182"/>
    </location>
</feature>
<protein>
    <recommendedName>
        <fullName evidence="3">GTP cyclohydrolase I</fullName>
        <ecNumber evidence="3">3.5.4.16</ecNumber>
    </recommendedName>
</protein>
<dbReference type="SUPFAM" id="SSF55620">
    <property type="entry name" value="Tetrahydrobiopterin biosynthesis enzymes-like"/>
    <property type="match status" value="1"/>
</dbReference>
<dbReference type="GO" id="GO:0006729">
    <property type="term" value="P:tetrahydrobiopterin biosynthetic process"/>
    <property type="evidence" value="ECO:0007669"/>
    <property type="project" value="TreeGrafter"/>
</dbReference>
<dbReference type="FunFam" id="3.30.1130.10:FF:000001">
    <property type="entry name" value="GTP cyclohydrolase 1"/>
    <property type="match status" value="1"/>
</dbReference>
<dbReference type="InterPro" id="IPR043133">
    <property type="entry name" value="GTP-CH-I_C/QueF"/>
</dbReference>
<dbReference type="GO" id="GO:0005525">
    <property type="term" value="F:GTP binding"/>
    <property type="evidence" value="ECO:0007669"/>
    <property type="project" value="TreeGrafter"/>
</dbReference>
<dbReference type="InterPro" id="IPR020602">
    <property type="entry name" value="GTP_CycHdrlase_I_dom"/>
</dbReference>
<comment type="catalytic activity">
    <reaction evidence="1">
        <text>GTP + H2O = 7,8-dihydroneopterin 3'-triphosphate + formate + H(+)</text>
        <dbReference type="Rhea" id="RHEA:17473"/>
        <dbReference type="ChEBI" id="CHEBI:15377"/>
        <dbReference type="ChEBI" id="CHEBI:15378"/>
        <dbReference type="ChEBI" id="CHEBI:15740"/>
        <dbReference type="ChEBI" id="CHEBI:37565"/>
        <dbReference type="ChEBI" id="CHEBI:58462"/>
        <dbReference type="EC" id="3.5.4.16"/>
    </reaction>
</comment>
<evidence type="ECO:0000256" key="3">
    <source>
        <dbReference type="ARBA" id="ARBA00012715"/>
    </source>
</evidence>
<dbReference type="EC" id="3.5.4.16" evidence="3"/>
<evidence type="ECO:0000256" key="1">
    <source>
        <dbReference type="ARBA" id="ARBA00001052"/>
    </source>
</evidence>
<evidence type="ECO:0000259" key="5">
    <source>
        <dbReference type="Pfam" id="PF01227"/>
    </source>
</evidence>
<comment type="pathway">
    <text evidence="2">Cofactor biosynthesis; 7,8-dihydroneopterin triphosphate biosynthesis; 7,8-dihydroneopterin triphosphate from GTP: step 1/1.</text>
</comment>
<dbReference type="NCBIfam" id="NF006826">
    <property type="entry name" value="PRK09347.1-3"/>
    <property type="match status" value="1"/>
</dbReference>
<proteinExistence type="inferred from homology"/>
<dbReference type="InterPro" id="IPR001474">
    <property type="entry name" value="GTP_CycHdrlase_I"/>
</dbReference>
<dbReference type="GO" id="GO:0008270">
    <property type="term" value="F:zinc ion binding"/>
    <property type="evidence" value="ECO:0007669"/>
    <property type="project" value="TreeGrafter"/>
</dbReference>
<dbReference type="PANTHER" id="PTHR11109">
    <property type="entry name" value="GTP CYCLOHYDROLASE I"/>
    <property type="match status" value="1"/>
</dbReference>
<keyword evidence="4 6" id="KW-0378">Hydrolase</keyword>
<evidence type="ECO:0000313" key="6">
    <source>
        <dbReference type="EMBL" id="CAB4130618.1"/>
    </source>
</evidence>
<dbReference type="EMBL" id="LR796250">
    <property type="protein sequence ID" value="CAB4130618.1"/>
    <property type="molecule type" value="Genomic_DNA"/>
</dbReference>